<accession>A0A0R1N2U9</accession>
<dbReference type="InterPro" id="IPR043129">
    <property type="entry name" value="ATPase_NBD"/>
</dbReference>
<organism evidence="3 4">
    <name type="scientific">Schleiferilactobacillus perolens DSM 12744</name>
    <dbReference type="NCBI Taxonomy" id="1423792"/>
    <lineage>
        <taxon>Bacteria</taxon>
        <taxon>Bacillati</taxon>
        <taxon>Bacillota</taxon>
        <taxon>Bacilli</taxon>
        <taxon>Lactobacillales</taxon>
        <taxon>Lactobacillaceae</taxon>
        <taxon>Schleiferilactobacillus</taxon>
    </lineage>
</organism>
<sequence>MKYRLGIDVGGTNTDAVILDEQQTVVASIKTHTTADIESGIDHAIAGVLAESGIAPADIHWAMLGTTQATNAIVERKELARVGVIRLGYPATVAIPPYTEWPDDIVQILSGQYALVHGGYEYDGQTLTIMDDDELREVLTGWQGKVDALAVVGVFSALNKDQEEHVAAIAQETLGADIPVSLSATIGSIGLIPRENATILNAALYKVIQRVTRGFSEALRQRGVNDATVYLCQNDGTVMSLDFAAQYPILTIGSGPTNSIRGAAYLAQKKNALVLDIGGTTSDIGVLVNNFPRESSKGVEVGGVQTNFRMPDILSIGLGGGSIVRQHADGSVTVGPDSVGYRITEQARCFGGDVLTATDIAVRLGNAALGDPSLVTDLDDDLVQKAAAEIRRMLEEAIDKMKPSAEDVDLILVGGGMIIVHGQLTGTAHTYTDSHGGVANAIGATIAQVGGQYEKLYQYANVDRAKAIADATALAERQAATAGAIPESTQVVDVEEIPLAYAPGDTTRVKVRAVGQLK</sequence>
<dbReference type="InterPro" id="IPR002821">
    <property type="entry name" value="Hydantoinase_A"/>
</dbReference>
<dbReference type="InterPro" id="IPR008040">
    <property type="entry name" value="Hydant_A_N"/>
</dbReference>
<dbReference type="EMBL" id="AZEC01000001">
    <property type="protein sequence ID" value="KRL14528.1"/>
    <property type="molecule type" value="Genomic_DNA"/>
</dbReference>
<dbReference type="InterPro" id="IPR045079">
    <property type="entry name" value="Oxoprolinase-like"/>
</dbReference>
<evidence type="ECO:0000313" key="4">
    <source>
        <dbReference type="Proteomes" id="UP000051330"/>
    </source>
</evidence>
<dbReference type="PANTHER" id="PTHR11365">
    <property type="entry name" value="5-OXOPROLINASE RELATED"/>
    <property type="match status" value="1"/>
</dbReference>
<gene>
    <name evidence="3" type="ORF">FD09_GL000176</name>
</gene>
<dbReference type="AlphaFoldDB" id="A0A0R1N2U9"/>
<dbReference type="Pfam" id="PF01968">
    <property type="entry name" value="Hydantoinase_A"/>
    <property type="match status" value="1"/>
</dbReference>
<dbReference type="Gene3D" id="3.30.420.40">
    <property type="match status" value="1"/>
</dbReference>
<evidence type="ECO:0000259" key="1">
    <source>
        <dbReference type="Pfam" id="PF01968"/>
    </source>
</evidence>
<dbReference type="OrthoDB" id="9768323at2"/>
<comment type="caution">
    <text evidence="3">The sequence shown here is derived from an EMBL/GenBank/DDBJ whole genome shotgun (WGS) entry which is preliminary data.</text>
</comment>
<keyword evidence="4" id="KW-1185">Reference proteome</keyword>
<dbReference type="RefSeq" id="WP_057817312.1">
    <property type="nucleotide sequence ID" value="NZ_AZEC01000001.1"/>
</dbReference>
<dbReference type="Proteomes" id="UP000051330">
    <property type="component" value="Unassembled WGS sequence"/>
</dbReference>
<dbReference type="PANTHER" id="PTHR11365:SF10">
    <property type="entry name" value="HYDANTOINASE_OXOPROLINASE"/>
    <property type="match status" value="1"/>
</dbReference>
<name>A0A0R1N2U9_9LACO</name>
<protein>
    <submittedName>
        <fullName evidence="3">Hydantoinase</fullName>
    </submittedName>
</protein>
<dbReference type="SUPFAM" id="SSF53067">
    <property type="entry name" value="Actin-like ATPase domain"/>
    <property type="match status" value="2"/>
</dbReference>
<dbReference type="PATRIC" id="fig|1423792.3.peg.179"/>
<reference evidence="3 4" key="1">
    <citation type="journal article" date="2015" name="Genome Announc.">
        <title>Expanding the biotechnology potential of lactobacilli through comparative genomics of 213 strains and associated genera.</title>
        <authorList>
            <person name="Sun Z."/>
            <person name="Harris H.M."/>
            <person name="McCann A."/>
            <person name="Guo C."/>
            <person name="Argimon S."/>
            <person name="Zhang W."/>
            <person name="Yang X."/>
            <person name="Jeffery I.B."/>
            <person name="Cooney J.C."/>
            <person name="Kagawa T.F."/>
            <person name="Liu W."/>
            <person name="Song Y."/>
            <person name="Salvetti E."/>
            <person name="Wrobel A."/>
            <person name="Rasinkangas P."/>
            <person name="Parkhill J."/>
            <person name="Rea M.C."/>
            <person name="O'Sullivan O."/>
            <person name="Ritari J."/>
            <person name="Douillard F.P."/>
            <person name="Paul Ross R."/>
            <person name="Yang R."/>
            <person name="Briner A.E."/>
            <person name="Felis G.E."/>
            <person name="de Vos W.M."/>
            <person name="Barrangou R."/>
            <person name="Klaenhammer T.R."/>
            <person name="Caufield P.W."/>
            <person name="Cui Y."/>
            <person name="Zhang H."/>
            <person name="O'Toole P.W."/>
        </authorList>
    </citation>
    <scope>NUCLEOTIDE SEQUENCE [LARGE SCALE GENOMIC DNA]</scope>
    <source>
        <strain evidence="3 4">DSM 12744</strain>
    </source>
</reference>
<dbReference type="Pfam" id="PF05378">
    <property type="entry name" value="Hydant_A_N"/>
    <property type="match status" value="1"/>
</dbReference>
<feature type="domain" description="Hydantoinase A/oxoprolinase" evidence="1">
    <location>
        <begin position="194"/>
        <end position="397"/>
    </location>
</feature>
<dbReference type="GO" id="GO:0016787">
    <property type="term" value="F:hydrolase activity"/>
    <property type="evidence" value="ECO:0007669"/>
    <property type="project" value="InterPro"/>
</dbReference>
<dbReference type="STRING" id="1423792.FD09_GL000176"/>
<proteinExistence type="predicted"/>
<evidence type="ECO:0000259" key="2">
    <source>
        <dbReference type="Pfam" id="PF05378"/>
    </source>
</evidence>
<feature type="domain" description="Hydantoinase/oxoprolinase N-terminal" evidence="2">
    <location>
        <begin position="4"/>
        <end position="173"/>
    </location>
</feature>
<evidence type="ECO:0000313" key="3">
    <source>
        <dbReference type="EMBL" id="KRL14528.1"/>
    </source>
</evidence>